<evidence type="ECO:0000256" key="2">
    <source>
        <dbReference type="ARBA" id="ARBA00022840"/>
    </source>
</evidence>
<keyword evidence="6" id="KW-1185">Reference proteome</keyword>
<dbReference type="RefSeq" id="WP_032117525.1">
    <property type="nucleotide sequence ID" value="NZ_JACOOO010000016.1"/>
</dbReference>
<evidence type="ECO:0000313" key="6">
    <source>
        <dbReference type="Proteomes" id="UP000596929"/>
    </source>
</evidence>
<dbReference type="Proteomes" id="UP000596929">
    <property type="component" value="Unassembled WGS sequence"/>
</dbReference>
<evidence type="ECO:0000313" key="5">
    <source>
        <dbReference type="EMBL" id="MBC5629111.1"/>
    </source>
</evidence>
<reference evidence="5 6" key="1">
    <citation type="submission" date="2020-08" db="EMBL/GenBank/DDBJ databases">
        <title>Genome public.</title>
        <authorList>
            <person name="Liu C."/>
            <person name="Sun Q."/>
        </authorList>
    </citation>
    <scope>NUCLEOTIDE SEQUENCE [LARGE SCALE GENOMIC DNA]</scope>
    <source>
        <strain evidence="5 6">NSJ-6</strain>
    </source>
</reference>
<protein>
    <recommendedName>
        <fullName evidence="4">ATP-cone domain-containing protein</fullName>
    </recommendedName>
</protein>
<evidence type="ECO:0000256" key="3">
    <source>
        <dbReference type="PROSITE-ProRule" id="PRU00492"/>
    </source>
</evidence>
<gene>
    <name evidence="5" type="ORF">H8S20_09425</name>
</gene>
<dbReference type="Pfam" id="PF03477">
    <property type="entry name" value="ATP-cone"/>
    <property type="match status" value="1"/>
</dbReference>
<dbReference type="InterPro" id="IPR005144">
    <property type="entry name" value="ATP-cone_dom"/>
</dbReference>
<dbReference type="PROSITE" id="PS51161">
    <property type="entry name" value="ATP_CONE"/>
    <property type="match status" value="1"/>
</dbReference>
<keyword evidence="1 3" id="KW-0547">Nucleotide-binding</keyword>
<name>A0ABR7DCJ0_9CLOT</name>
<organism evidence="5 6">
    <name type="scientific">Clostridium hominis</name>
    <dbReference type="NCBI Taxonomy" id="2763036"/>
    <lineage>
        <taxon>Bacteria</taxon>
        <taxon>Bacillati</taxon>
        <taxon>Bacillota</taxon>
        <taxon>Clostridia</taxon>
        <taxon>Eubacteriales</taxon>
        <taxon>Clostridiaceae</taxon>
        <taxon>Clostridium</taxon>
    </lineage>
</organism>
<evidence type="ECO:0000256" key="1">
    <source>
        <dbReference type="ARBA" id="ARBA00022741"/>
    </source>
</evidence>
<evidence type="ECO:0000259" key="4">
    <source>
        <dbReference type="PROSITE" id="PS51161"/>
    </source>
</evidence>
<proteinExistence type="predicted"/>
<keyword evidence="2 3" id="KW-0067">ATP-binding</keyword>
<sequence length="89" mass="9906">MQVIKKDGRLQELEANKIKVSILNATSGTKALLNESDINVLVKDIIKSIENLRSEYGNTSSYEIIGVVVDVLKRDGFEEVVSSYVGYEK</sequence>
<accession>A0ABR7DCJ0</accession>
<comment type="caution">
    <text evidence="5">The sequence shown here is derived from an EMBL/GenBank/DDBJ whole genome shotgun (WGS) entry which is preliminary data.</text>
</comment>
<dbReference type="EMBL" id="JACOOO010000016">
    <property type="protein sequence ID" value="MBC5629111.1"/>
    <property type="molecule type" value="Genomic_DNA"/>
</dbReference>
<feature type="domain" description="ATP-cone" evidence="4">
    <location>
        <begin position="1"/>
        <end position="89"/>
    </location>
</feature>